<dbReference type="PRINTS" id="PR00385">
    <property type="entry name" value="P450"/>
</dbReference>
<accession>A0A8B9R9N2</accession>
<dbReference type="GO" id="GO:0020037">
    <property type="term" value="F:heme binding"/>
    <property type="evidence" value="ECO:0007669"/>
    <property type="project" value="InterPro"/>
</dbReference>
<dbReference type="InterPro" id="IPR050182">
    <property type="entry name" value="Cytochrome_P450_fam2"/>
</dbReference>
<keyword evidence="8 11" id="KW-0503">Monooxygenase</keyword>
<dbReference type="Ensembl" id="ENSAMXT00005029365.1">
    <property type="protein sequence ID" value="ENSAMXP00005026678.1"/>
    <property type="gene ID" value="ENSAMXG00005013078.1"/>
</dbReference>
<dbReference type="InterPro" id="IPR001128">
    <property type="entry name" value="Cyt_P450"/>
</dbReference>
<name>A0A8B9R9N2_ASTMX</name>
<evidence type="ECO:0000256" key="5">
    <source>
        <dbReference type="ARBA" id="ARBA00022723"/>
    </source>
</evidence>
<dbReference type="PRINTS" id="PR01686">
    <property type="entry name" value="EP450ICYP2D"/>
</dbReference>
<dbReference type="GO" id="GO:0005737">
    <property type="term" value="C:cytoplasm"/>
    <property type="evidence" value="ECO:0007669"/>
    <property type="project" value="TreeGrafter"/>
</dbReference>
<comment type="cofactor">
    <cofactor evidence="1 10">
        <name>heme</name>
        <dbReference type="ChEBI" id="CHEBI:30413"/>
    </cofactor>
</comment>
<dbReference type="SUPFAM" id="SSF48264">
    <property type="entry name" value="Cytochrome P450"/>
    <property type="match status" value="1"/>
</dbReference>
<evidence type="ECO:0000256" key="11">
    <source>
        <dbReference type="RuleBase" id="RU000461"/>
    </source>
</evidence>
<dbReference type="GO" id="GO:0016020">
    <property type="term" value="C:membrane"/>
    <property type="evidence" value="ECO:0007669"/>
    <property type="project" value="UniProtKB-SubCell"/>
</dbReference>
<dbReference type="PROSITE" id="PS00086">
    <property type="entry name" value="CYTOCHROME_P450"/>
    <property type="match status" value="1"/>
</dbReference>
<evidence type="ECO:0000256" key="10">
    <source>
        <dbReference type="PIRSR" id="PIRSR602401-1"/>
    </source>
</evidence>
<keyword evidence="7 10" id="KW-0408">Iron</keyword>
<dbReference type="AlphaFoldDB" id="A0A8B9R9N2"/>
<dbReference type="InterPro" id="IPR017972">
    <property type="entry name" value="Cyt_P450_CS"/>
</dbReference>
<keyword evidence="9" id="KW-0472">Membrane</keyword>
<evidence type="ECO:0000256" key="7">
    <source>
        <dbReference type="ARBA" id="ARBA00023004"/>
    </source>
</evidence>
<dbReference type="Gene3D" id="1.10.630.10">
    <property type="entry name" value="Cytochrome P450"/>
    <property type="match status" value="1"/>
</dbReference>
<evidence type="ECO:0000256" key="6">
    <source>
        <dbReference type="ARBA" id="ARBA00023002"/>
    </source>
</evidence>
<evidence type="ECO:0000256" key="1">
    <source>
        <dbReference type="ARBA" id="ARBA00001971"/>
    </source>
</evidence>
<evidence type="ECO:0000313" key="12">
    <source>
        <dbReference type="Ensembl" id="ENSAMXP00005026678.1"/>
    </source>
</evidence>
<dbReference type="GO" id="GO:0006805">
    <property type="term" value="P:xenobiotic metabolic process"/>
    <property type="evidence" value="ECO:0007669"/>
    <property type="project" value="TreeGrafter"/>
</dbReference>
<dbReference type="PANTHER" id="PTHR24300">
    <property type="entry name" value="CYTOCHROME P450 508A4-RELATED"/>
    <property type="match status" value="1"/>
</dbReference>
<evidence type="ECO:0000256" key="2">
    <source>
        <dbReference type="ARBA" id="ARBA00004370"/>
    </source>
</evidence>
<evidence type="ECO:0000256" key="3">
    <source>
        <dbReference type="ARBA" id="ARBA00010617"/>
    </source>
</evidence>
<dbReference type="Pfam" id="PF00067">
    <property type="entry name" value="p450"/>
    <property type="match status" value="1"/>
</dbReference>
<dbReference type="FunFam" id="1.10.630.10:FF:000004">
    <property type="entry name" value="cytochrome P450 2D15 isoform X1"/>
    <property type="match status" value="1"/>
</dbReference>
<dbReference type="CDD" id="cd11026">
    <property type="entry name" value="CYP2"/>
    <property type="match status" value="1"/>
</dbReference>
<dbReference type="GO" id="GO:0006082">
    <property type="term" value="P:organic acid metabolic process"/>
    <property type="evidence" value="ECO:0007669"/>
    <property type="project" value="TreeGrafter"/>
</dbReference>
<feature type="binding site" description="axial binding residue" evidence="10">
    <location>
        <position position="448"/>
    </location>
    <ligand>
        <name>heme</name>
        <dbReference type="ChEBI" id="CHEBI:30413"/>
    </ligand>
    <ligandPart>
        <name>Fe</name>
        <dbReference type="ChEBI" id="CHEBI:18248"/>
    </ligandPart>
</feature>
<dbReference type="GO" id="GO:0016712">
    <property type="term" value="F:oxidoreductase activity, acting on paired donors, with incorporation or reduction of molecular oxygen, reduced flavin or flavoprotein as one donor, and incorporation of one atom of oxygen"/>
    <property type="evidence" value="ECO:0007669"/>
    <property type="project" value="InterPro"/>
</dbReference>
<dbReference type="Proteomes" id="UP000694621">
    <property type="component" value="Unplaced"/>
</dbReference>
<dbReference type="InterPro" id="IPR002401">
    <property type="entry name" value="Cyt_P450_E_grp-I"/>
</dbReference>
<dbReference type="InterPro" id="IPR036396">
    <property type="entry name" value="Cyt_P450_sf"/>
</dbReference>
<evidence type="ECO:0000313" key="13">
    <source>
        <dbReference type="Proteomes" id="UP000694621"/>
    </source>
</evidence>
<sequence length="501" mass="56845">MAVTPLFQLLQWVDVTSAVLFSCVFLLLVEYLWNKAPRNFPPGPPTLPFIGNIHRFSIGKFHIQLGECAEKYGNIFNIQIFGPRLVVLNGYKLVKKVYVDQGNDYADRPNVPMLRDTVGDKGVVASNGYAWKQQRRFALSTLRNFGLGKKSLEPSIHLECRYLAEAISNEQGKPYDPRLLLNCAVSNVICVLVFGERFEYSDSEFQILLNTINQLVLLEGSVLGHVGLYNTFPRLMRIAPGPHQKIFTLWDRMVKFSHRKIAEHKVDCDPANPRDYIDCFLIEMEKWKDDKAAGFDIENLCFCTLDLFFAGTETTATTLTWGLLYMIKYPEIQAKVQAEIDQVVGSARQPSVTDRDNLPYTNAVIHEIQRMGNILPLNVVRAATKDTQIEEYSIPKGTMVAGNLTSVLFDKTEWETPDSFNPGHFLDSNGNFRKREAFMPFSAGKRVCLGEQLARMELFLFFSSLLQRFTFKPPEGVEPSLDYILGATHSPKPYKLCAVPR</sequence>
<protein>
    <submittedName>
        <fullName evidence="12">Cytochrome P450, family 2, subfamily P, polypeptide 6</fullName>
    </submittedName>
</protein>
<proteinExistence type="inferred from homology"/>
<keyword evidence="5 10" id="KW-0479">Metal-binding</keyword>
<dbReference type="InterPro" id="IPR008069">
    <property type="entry name" value="Cyt_P450_E_grp-I_CYP2D-like"/>
</dbReference>
<evidence type="ECO:0000256" key="8">
    <source>
        <dbReference type="ARBA" id="ARBA00023033"/>
    </source>
</evidence>
<dbReference type="PRINTS" id="PR00463">
    <property type="entry name" value="EP450I"/>
</dbReference>
<keyword evidence="4 10" id="KW-0349">Heme</keyword>
<comment type="subcellular location">
    <subcellularLocation>
        <location evidence="2">Membrane</location>
    </subcellularLocation>
</comment>
<evidence type="ECO:0000256" key="4">
    <source>
        <dbReference type="ARBA" id="ARBA00022617"/>
    </source>
</evidence>
<comment type="similarity">
    <text evidence="3 11">Belongs to the cytochrome P450 family.</text>
</comment>
<dbReference type="PANTHER" id="PTHR24300:SF301">
    <property type="entry name" value="CYP2J25 PROTEIN-RELATED"/>
    <property type="match status" value="1"/>
</dbReference>
<evidence type="ECO:0000256" key="9">
    <source>
        <dbReference type="ARBA" id="ARBA00023136"/>
    </source>
</evidence>
<organism evidence="12 13">
    <name type="scientific">Astyanax mexicanus</name>
    <name type="common">Blind cave fish</name>
    <name type="synonym">Astyanax fasciatus mexicanus</name>
    <dbReference type="NCBI Taxonomy" id="7994"/>
    <lineage>
        <taxon>Eukaryota</taxon>
        <taxon>Metazoa</taxon>
        <taxon>Chordata</taxon>
        <taxon>Craniata</taxon>
        <taxon>Vertebrata</taxon>
        <taxon>Euteleostomi</taxon>
        <taxon>Actinopterygii</taxon>
        <taxon>Neopterygii</taxon>
        <taxon>Teleostei</taxon>
        <taxon>Ostariophysi</taxon>
        <taxon>Characiformes</taxon>
        <taxon>Characoidei</taxon>
        <taxon>Acestrorhamphidae</taxon>
        <taxon>Acestrorhamphinae</taxon>
        <taxon>Astyanax</taxon>
    </lineage>
</organism>
<keyword evidence="6 11" id="KW-0560">Oxidoreductase</keyword>
<reference evidence="12" key="1">
    <citation type="submission" date="2025-08" db="UniProtKB">
        <authorList>
            <consortium name="Ensembl"/>
        </authorList>
    </citation>
    <scope>IDENTIFICATION</scope>
</reference>
<dbReference type="GO" id="GO:0005506">
    <property type="term" value="F:iron ion binding"/>
    <property type="evidence" value="ECO:0007669"/>
    <property type="project" value="InterPro"/>
</dbReference>